<dbReference type="GO" id="GO:0004523">
    <property type="term" value="F:RNA-DNA hybrid ribonuclease activity"/>
    <property type="evidence" value="ECO:0007669"/>
    <property type="project" value="InterPro"/>
</dbReference>
<accession>A0AAP0BC70</accession>
<protein>
    <recommendedName>
        <fullName evidence="1">RNase H type-1 domain-containing protein</fullName>
    </recommendedName>
</protein>
<dbReference type="SUPFAM" id="SSF53098">
    <property type="entry name" value="Ribonuclease H-like"/>
    <property type="match status" value="1"/>
</dbReference>
<dbReference type="PANTHER" id="PTHR47723">
    <property type="entry name" value="OS05G0353850 PROTEIN"/>
    <property type="match status" value="1"/>
</dbReference>
<dbReference type="InterPro" id="IPR053151">
    <property type="entry name" value="RNase_H-like"/>
</dbReference>
<proteinExistence type="predicted"/>
<dbReference type="PANTHER" id="PTHR47723:SF19">
    <property type="entry name" value="POLYNUCLEOTIDYL TRANSFERASE, RIBONUCLEASE H-LIKE SUPERFAMILY PROTEIN"/>
    <property type="match status" value="1"/>
</dbReference>
<dbReference type="Gene3D" id="3.30.420.10">
    <property type="entry name" value="Ribonuclease H-like superfamily/Ribonuclease H"/>
    <property type="match status" value="1"/>
</dbReference>
<gene>
    <name evidence="2" type="ORF">KSP39_PZI013846</name>
</gene>
<dbReference type="InterPro" id="IPR012337">
    <property type="entry name" value="RNaseH-like_sf"/>
</dbReference>
<evidence type="ECO:0000313" key="3">
    <source>
        <dbReference type="Proteomes" id="UP001418222"/>
    </source>
</evidence>
<dbReference type="Pfam" id="PF13456">
    <property type="entry name" value="RVT_3"/>
    <property type="match status" value="1"/>
</dbReference>
<evidence type="ECO:0000259" key="1">
    <source>
        <dbReference type="Pfam" id="PF13456"/>
    </source>
</evidence>
<comment type="caution">
    <text evidence="2">The sequence shown here is derived from an EMBL/GenBank/DDBJ whole genome shotgun (WGS) entry which is preliminary data.</text>
</comment>
<evidence type="ECO:0000313" key="2">
    <source>
        <dbReference type="EMBL" id="KAK8935604.1"/>
    </source>
</evidence>
<feature type="domain" description="RNase H type-1" evidence="1">
    <location>
        <begin position="106"/>
        <end position="227"/>
    </location>
</feature>
<dbReference type="GO" id="GO:0003676">
    <property type="term" value="F:nucleic acid binding"/>
    <property type="evidence" value="ECO:0007669"/>
    <property type="project" value="InterPro"/>
</dbReference>
<reference evidence="2 3" key="1">
    <citation type="journal article" date="2022" name="Nat. Plants">
        <title>Genomes of leafy and leafless Platanthera orchids illuminate the evolution of mycoheterotrophy.</title>
        <authorList>
            <person name="Li M.H."/>
            <person name="Liu K.W."/>
            <person name="Li Z."/>
            <person name="Lu H.C."/>
            <person name="Ye Q.L."/>
            <person name="Zhang D."/>
            <person name="Wang J.Y."/>
            <person name="Li Y.F."/>
            <person name="Zhong Z.M."/>
            <person name="Liu X."/>
            <person name="Yu X."/>
            <person name="Liu D.K."/>
            <person name="Tu X.D."/>
            <person name="Liu B."/>
            <person name="Hao Y."/>
            <person name="Liao X.Y."/>
            <person name="Jiang Y.T."/>
            <person name="Sun W.H."/>
            <person name="Chen J."/>
            <person name="Chen Y.Q."/>
            <person name="Ai Y."/>
            <person name="Zhai J.W."/>
            <person name="Wu S.S."/>
            <person name="Zhou Z."/>
            <person name="Hsiao Y.Y."/>
            <person name="Wu W.L."/>
            <person name="Chen Y.Y."/>
            <person name="Lin Y.F."/>
            <person name="Hsu J.L."/>
            <person name="Li C.Y."/>
            <person name="Wang Z.W."/>
            <person name="Zhao X."/>
            <person name="Zhong W.Y."/>
            <person name="Ma X.K."/>
            <person name="Ma L."/>
            <person name="Huang J."/>
            <person name="Chen G.Z."/>
            <person name="Huang M.Z."/>
            <person name="Huang L."/>
            <person name="Peng D.H."/>
            <person name="Luo Y.B."/>
            <person name="Zou S.Q."/>
            <person name="Chen S.P."/>
            <person name="Lan S."/>
            <person name="Tsai W.C."/>
            <person name="Van de Peer Y."/>
            <person name="Liu Z.J."/>
        </authorList>
    </citation>
    <scope>NUCLEOTIDE SEQUENCE [LARGE SCALE GENOMIC DNA]</scope>
    <source>
        <strain evidence="2">Lor287</strain>
    </source>
</reference>
<sequence length="263" mass="29380">MELLRWGMRIPAGWSWSEISSAAIGAAGSAPARLLCYAIYQCWRSRNARIHGREVGTPVVIAAMVLENVSLLDQGRKSGCWGTSRPSWLFRSPSWYPPPPGWIKINVDGSLQTSRQAGLGIVMRNEVGLVLMVAGFAWQHWDPGRVEFEPVCSIRRIVQPTLLNARGVIIEGDAANVMDFCSNVAKQTARSIVSQMEEDLTFLWEFSAVRFQYIGRAANRVADFCARLVCEGDFTWTSGCGSDESFKLWWLRTAAGWTVIEWS</sequence>
<dbReference type="InterPro" id="IPR002156">
    <property type="entry name" value="RNaseH_domain"/>
</dbReference>
<organism evidence="2 3">
    <name type="scientific">Platanthera zijinensis</name>
    <dbReference type="NCBI Taxonomy" id="2320716"/>
    <lineage>
        <taxon>Eukaryota</taxon>
        <taxon>Viridiplantae</taxon>
        <taxon>Streptophyta</taxon>
        <taxon>Embryophyta</taxon>
        <taxon>Tracheophyta</taxon>
        <taxon>Spermatophyta</taxon>
        <taxon>Magnoliopsida</taxon>
        <taxon>Liliopsida</taxon>
        <taxon>Asparagales</taxon>
        <taxon>Orchidaceae</taxon>
        <taxon>Orchidoideae</taxon>
        <taxon>Orchideae</taxon>
        <taxon>Orchidinae</taxon>
        <taxon>Platanthera</taxon>
    </lineage>
</organism>
<keyword evidence="3" id="KW-1185">Reference proteome</keyword>
<dbReference type="InterPro" id="IPR036397">
    <property type="entry name" value="RNaseH_sf"/>
</dbReference>
<dbReference type="Proteomes" id="UP001418222">
    <property type="component" value="Unassembled WGS sequence"/>
</dbReference>
<dbReference type="AlphaFoldDB" id="A0AAP0BC70"/>
<name>A0AAP0BC70_9ASPA</name>
<dbReference type="EMBL" id="JBBWWQ010000011">
    <property type="protein sequence ID" value="KAK8935604.1"/>
    <property type="molecule type" value="Genomic_DNA"/>
</dbReference>